<keyword evidence="3" id="KW-1185">Reference proteome</keyword>
<proteinExistence type="predicted"/>
<dbReference type="EMBL" id="AQQZ01000002">
    <property type="protein sequence ID" value="KNG94510.1"/>
    <property type="molecule type" value="Genomic_DNA"/>
</dbReference>
<accession>A0A0L1JRY5</accession>
<feature type="region of interest" description="Disordered" evidence="1">
    <location>
        <begin position="173"/>
        <end position="197"/>
    </location>
</feature>
<sequence>MLAASLAWATPGFANADLWAYMIGVCVDAVETGRVVDAAFDARERTPWQCRVDGARQPCGGTEARFGSLTGLSLVALDPMVRPVAGRGVACRMGNRVAIAGNGDLGRALRAKTEARLQGRLERRVEDQGGAWDVWRGCAWDGREYRLSAMTQATFATFLVHLGAEDRSCAPQVSGLGSGTASEEPRVVTGDGGGVNA</sequence>
<evidence type="ECO:0000313" key="3">
    <source>
        <dbReference type="Proteomes" id="UP000036938"/>
    </source>
</evidence>
<gene>
    <name evidence="2" type="ORF">ATO11_03565</name>
</gene>
<dbReference type="STRING" id="1317121.ATO11_03565"/>
<dbReference type="AlphaFoldDB" id="A0A0L1JRY5"/>
<reference evidence="2 3" key="1">
    <citation type="journal article" date="2015" name="Int. J. Syst. Evol. Microbiol.">
        <title>Aestuariivita atlantica sp. nov., isolated from deep sea sediment of the Atlantic Ocean.</title>
        <authorList>
            <person name="Li G."/>
            <person name="Lai Q."/>
            <person name="Du Y."/>
            <person name="Liu X."/>
            <person name="Sun F."/>
            <person name="Shao Z."/>
        </authorList>
    </citation>
    <scope>NUCLEOTIDE SEQUENCE [LARGE SCALE GENOMIC DNA]</scope>
    <source>
        <strain evidence="2 3">22II-S11-z3</strain>
    </source>
</reference>
<protein>
    <submittedName>
        <fullName evidence="2">Uncharacterized protein</fullName>
    </submittedName>
</protein>
<dbReference type="Proteomes" id="UP000036938">
    <property type="component" value="Unassembled WGS sequence"/>
</dbReference>
<comment type="caution">
    <text evidence="2">The sequence shown here is derived from an EMBL/GenBank/DDBJ whole genome shotgun (WGS) entry which is preliminary data.</text>
</comment>
<dbReference type="RefSeq" id="WP_050529477.1">
    <property type="nucleotide sequence ID" value="NZ_AQQZ01000002.1"/>
</dbReference>
<organism evidence="2 3">
    <name type="scientific">Pseudaestuariivita atlantica</name>
    <dbReference type="NCBI Taxonomy" id="1317121"/>
    <lineage>
        <taxon>Bacteria</taxon>
        <taxon>Pseudomonadati</taxon>
        <taxon>Pseudomonadota</taxon>
        <taxon>Alphaproteobacteria</taxon>
        <taxon>Rhodobacterales</taxon>
        <taxon>Paracoccaceae</taxon>
        <taxon>Pseudaestuariivita</taxon>
    </lineage>
</organism>
<name>A0A0L1JRY5_9RHOB</name>
<evidence type="ECO:0000313" key="2">
    <source>
        <dbReference type="EMBL" id="KNG94510.1"/>
    </source>
</evidence>
<evidence type="ECO:0000256" key="1">
    <source>
        <dbReference type="SAM" id="MobiDB-lite"/>
    </source>
</evidence>